<dbReference type="RefSeq" id="WP_281929248.1">
    <property type="nucleotide sequence ID" value="NZ_AP027142.1"/>
</dbReference>
<gene>
    <name evidence="2" type="ORF">SS37A_32660</name>
</gene>
<evidence type="ECO:0000313" key="3">
    <source>
        <dbReference type="Proteomes" id="UP001317629"/>
    </source>
</evidence>
<sequence length="218" mass="23477">MPFQDRQEAGQRLAEALKRFKGPDTVVFALPRGGVPVAAQIAKALGAPLDLVLVRKIGVPFQPELAMGAIADGGELVVARNEDVIALAGVTETQFHRAVSHETVEIERRRRLYLGGRERADAKGRVAIVVDDGVATGATTRAALRAVRARAPKKLILAVPVAPTESLGELRAEADEITCLESHDYFLGVGCYYADFSQTEDDEVIDLLDRYGAEATRG</sequence>
<dbReference type="SUPFAM" id="SSF53271">
    <property type="entry name" value="PRTase-like"/>
    <property type="match status" value="1"/>
</dbReference>
<dbReference type="CDD" id="cd06223">
    <property type="entry name" value="PRTases_typeI"/>
    <property type="match status" value="1"/>
</dbReference>
<proteinExistence type="predicted"/>
<dbReference type="Gene3D" id="3.30.1310.20">
    <property type="entry name" value="PRTase-like"/>
    <property type="match status" value="1"/>
</dbReference>
<accession>A0ABM8ECM1</accession>
<organism evidence="2 3">
    <name type="scientific">Methylocystis iwaonis</name>
    <dbReference type="NCBI Taxonomy" id="2885079"/>
    <lineage>
        <taxon>Bacteria</taxon>
        <taxon>Pseudomonadati</taxon>
        <taxon>Pseudomonadota</taxon>
        <taxon>Alphaproteobacteria</taxon>
        <taxon>Hyphomicrobiales</taxon>
        <taxon>Methylocystaceae</taxon>
        <taxon>Methylocystis</taxon>
    </lineage>
</organism>
<dbReference type="Proteomes" id="UP001317629">
    <property type="component" value="Chromosome"/>
</dbReference>
<reference evidence="2 3" key="1">
    <citation type="journal article" date="2023" name="Int. J. Syst. Evol. Microbiol.">
        <title>Methylocystis iwaonis sp. nov., a type II methane-oxidizing bacterium from surface soil of a rice paddy field in Japan, and emended description of the genus Methylocystis (ex Whittenbury et al. 1970) Bowman et al. 1993.</title>
        <authorList>
            <person name="Kaise H."/>
            <person name="Sawadogo J.B."/>
            <person name="Alam M.S."/>
            <person name="Ueno C."/>
            <person name="Dianou D."/>
            <person name="Shinjo R."/>
            <person name="Asakawa S."/>
        </authorList>
    </citation>
    <scope>NUCLEOTIDE SEQUENCE [LARGE SCALE GENOMIC DNA]</scope>
    <source>
        <strain evidence="2 3">SS37A-Re</strain>
    </source>
</reference>
<feature type="domain" description="Phosphoribosyltransferase" evidence="1">
    <location>
        <begin position="18"/>
        <end position="187"/>
    </location>
</feature>
<keyword evidence="3" id="KW-1185">Reference proteome</keyword>
<dbReference type="InterPro" id="IPR029057">
    <property type="entry name" value="PRTase-like"/>
</dbReference>
<name>A0ABM8ECM1_9HYPH</name>
<dbReference type="Gene3D" id="3.40.50.2020">
    <property type="match status" value="1"/>
</dbReference>
<evidence type="ECO:0000313" key="2">
    <source>
        <dbReference type="EMBL" id="BDV35737.1"/>
    </source>
</evidence>
<dbReference type="Pfam" id="PF00156">
    <property type="entry name" value="Pribosyltran"/>
    <property type="match status" value="1"/>
</dbReference>
<dbReference type="EMBL" id="AP027142">
    <property type="protein sequence ID" value="BDV35737.1"/>
    <property type="molecule type" value="Genomic_DNA"/>
</dbReference>
<evidence type="ECO:0000259" key="1">
    <source>
        <dbReference type="Pfam" id="PF00156"/>
    </source>
</evidence>
<protein>
    <recommendedName>
        <fullName evidence="1">Phosphoribosyltransferase domain-containing protein</fullName>
    </recommendedName>
</protein>
<dbReference type="InterPro" id="IPR000836">
    <property type="entry name" value="PRTase_dom"/>
</dbReference>